<evidence type="ECO:0000256" key="7">
    <source>
        <dbReference type="SAM" id="MobiDB-lite"/>
    </source>
</evidence>
<dbReference type="Gene3D" id="3.40.50.300">
    <property type="entry name" value="P-loop containing nucleotide triphosphate hydrolases"/>
    <property type="match status" value="1"/>
</dbReference>
<accession>A0A261FJI2</accession>
<feature type="transmembrane region" description="Helical" evidence="8">
    <location>
        <begin position="60"/>
        <end position="76"/>
    </location>
</feature>
<evidence type="ECO:0000256" key="8">
    <source>
        <dbReference type="SAM" id="Phobius"/>
    </source>
</evidence>
<protein>
    <submittedName>
        <fullName evidence="9">Conjugal transfer protein TraG</fullName>
    </submittedName>
</protein>
<keyword evidence="10" id="KW-1185">Reference proteome</keyword>
<comment type="caution">
    <text evidence="9">The sequence shown here is derived from an EMBL/GenBank/DDBJ whole genome shotgun (WGS) entry which is preliminary data.</text>
</comment>
<dbReference type="SUPFAM" id="SSF52540">
    <property type="entry name" value="P-loop containing nucleoside triphosphate hydrolases"/>
    <property type="match status" value="1"/>
</dbReference>
<dbReference type="InterPro" id="IPR051539">
    <property type="entry name" value="T4SS-coupling_protein"/>
</dbReference>
<dbReference type="PANTHER" id="PTHR37937">
    <property type="entry name" value="CONJUGATIVE TRANSFER: DNA TRANSPORT"/>
    <property type="match status" value="1"/>
</dbReference>
<sequence length="597" mass="66305">MIRKAFPIILTMILGLWAGDVITHAITTSIAAGATPDETINAVTAALAHPTGIGLDRDSLLGGIAGMFLVGVAWLYKWSMRRNYRDGEEFGSARWARPEEMAPYTDRDRRQNLQMTASEGLSLDTMATRRNLNTIVIGGSGSGKTSGYVLPNIANASMDYVCTDPKGELHDRCARRLADAGYEIHKLDLIDLTTSTTFNPLKYIDPDKADVAIMRLVGNIIDNTNNPEARNGGDQFWEKSEKSLLTALIGYIYYTADDKHRNLAGVLDLTDDLEASEEDETRMSEMDIKIQAARELVREWEASPDDWDEETGRTARGLKFVVSQYTPFSKGAGETKKSIIISIGVRLAPLQVVNVRKILETDNIGIDHIGETGRRTAIFLALPDEDRTFNFIAAIFYQCLFDNVIKRTRGMDGQALPTPLHCFLDEFANVGRIPNFDTLVSTIRSRNISVSVILQTMAQLKAMYEKQWETIIGNCDSILFLGGNEQTTTEWISKQLGKATIDMRDTSQSKGASGSFTISNRRTGRELMTPDELAQMDNAKCVYMLRGVHPFLSDKIRPGATPRAAGRSTLKHSKGWRPRRPLPRKTDGKDKHGKASE</sequence>
<gene>
    <name evidence="9" type="ORF">BTIS_0061</name>
</gene>
<feature type="compositionally biased region" description="Polar residues" evidence="7">
    <location>
        <begin position="508"/>
        <end position="521"/>
    </location>
</feature>
<keyword evidence="3" id="KW-1003">Cell membrane</keyword>
<comment type="subcellular location">
    <subcellularLocation>
        <location evidence="1">Cell membrane</location>
        <topology evidence="1">Multi-pass membrane protein</topology>
    </subcellularLocation>
</comment>
<dbReference type="Pfam" id="PF02534">
    <property type="entry name" value="T4SS-DNA_transf"/>
    <property type="match status" value="1"/>
</dbReference>
<dbReference type="AlphaFoldDB" id="A0A261FJI2"/>
<organism evidence="9 10">
    <name type="scientific">Bifidobacterium tissieri</name>
    <dbReference type="NCBI Taxonomy" id="1630162"/>
    <lineage>
        <taxon>Bacteria</taxon>
        <taxon>Bacillati</taxon>
        <taxon>Actinomycetota</taxon>
        <taxon>Actinomycetes</taxon>
        <taxon>Bifidobacteriales</taxon>
        <taxon>Bifidobacteriaceae</taxon>
        <taxon>Bifidobacterium</taxon>
    </lineage>
</organism>
<feature type="region of interest" description="Disordered" evidence="7">
    <location>
        <begin position="554"/>
        <end position="597"/>
    </location>
</feature>
<evidence type="ECO:0000256" key="2">
    <source>
        <dbReference type="ARBA" id="ARBA00008806"/>
    </source>
</evidence>
<dbReference type="RefSeq" id="WP_094661672.1">
    <property type="nucleotide sequence ID" value="NZ_MWWV01000001.1"/>
</dbReference>
<evidence type="ECO:0000313" key="9">
    <source>
        <dbReference type="EMBL" id="OZG59330.1"/>
    </source>
</evidence>
<evidence type="ECO:0000256" key="6">
    <source>
        <dbReference type="ARBA" id="ARBA00023136"/>
    </source>
</evidence>
<evidence type="ECO:0000313" key="10">
    <source>
        <dbReference type="Proteomes" id="UP000216444"/>
    </source>
</evidence>
<dbReference type="EMBL" id="MWWV01000001">
    <property type="protein sequence ID" value="OZG59330.1"/>
    <property type="molecule type" value="Genomic_DNA"/>
</dbReference>
<keyword evidence="6 8" id="KW-0472">Membrane</keyword>
<name>A0A261FJI2_9BIFI</name>
<dbReference type="GO" id="GO:0005886">
    <property type="term" value="C:plasma membrane"/>
    <property type="evidence" value="ECO:0007669"/>
    <property type="project" value="UniProtKB-SubCell"/>
</dbReference>
<dbReference type="InterPro" id="IPR003688">
    <property type="entry name" value="TraG/VirD4"/>
</dbReference>
<evidence type="ECO:0000256" key="1">
    <source>
        <dbReference type="ARBA" id="ARBA00004651"/>
    </source>
</evidence>
<evidence type="ECO:0000256" key="4">
    <source>
        <dbReference type="ARBA" id="ARBA00022692"/>
    </source>
</evidence>
<evidence type="ECO:0000256" key="5">
    <source>
        <dbReference type="ARBA" id="ARBA00022989"/>
    </source>
</evidence>
<feature type="region of interest" description="Disordered" evidence="7">
    <location>
        <begin position="505"/>
        <end position="524"/>
    </location>
</feature>
<evidence type="ECO:0000256" key="3">
    <source>
        <dbReference type="ARBA" id="ARBA00022475"/>
    </source>
</evidence>
<dbReference type="PANTHER" id="PTHR37937:SF1">
    <property type="entry name" value="CONJUGATIVE TRANSFER: DNA TRANSPORT"/>
    <property type="match status" value="1"/>
</dbReference>
<proteinExistence type="inferred from homology"/>
<dbReference type="Proteomes" id="UP000216444">
    <property type="component" value="Unassembled WGS sequence"/>
</dbReference>
<feature type="compositionally biased region" description="Basic and acidic residues" evidence="7">
    <location>
        <begin position="584"/>
        <end position="597"/>
    </location>
</feature>
<dbReference type="CDD" id="cd01127">
    <property type="entry name" value="TrwB_TraG_TraD_VirD4"/>
    <property type="match status" value="1"/>
</dbReference>
<dbReference type="NCBIfam" id="NF045973">
    <property type="entry name" value="conju_CD1115"/>
    <property type="match status" value="1"/>
</dbReference>
<keyword evidence="4 8" id="KW-0812">Transmembrane</keyword>
<dbReference type="InterPro" id="IPR027417">
    <property type="entry name" value="P-loop_NTPase"/>
</dbReference>
<comment type="similarity">
    <text evidence="2">Belongs to the VirD4/TraG family.</text>
</comment>
<feature type="compositionally biased region" description="Basic residues" evidence="7">
    <location>
        <begin position="569"/>
        <end position="583"/>
    </location>
</feature>
<keyword evidence="5 8" id="KW-1133">Transmembrane helix</keyword>
<reference evidence="9 10" key="1">
    <citation type="journal article" date="2017" name="BMC Genomics">
        <title>Comparative genomic and phylogenomic analyses of the Bifidobacteriaceae family.</title>
        <authorList>
            <person name="Lugli G.A."/>
            <person name="Milani C."/>
            <person name="Turroni F."/>
            <person name="Duranti S."/>
            <person name="Mancabelli L."/>
            <person name="Mangifesta M."/>
            <person name="Ferrario C."/>
            <person name="Modesto M."/>
            <person name="Mattarelli P."/>
            <person name="Jiri K."/>
            <person name="van Sinderen D."/>
            <person name="Ventura M."/>
        </authorList>
    </citation>
    <scope>NUCLEOTIDE SEQUENCE [LARGE SCALE GENOMIC DNA]</scope>
    <source>
        <strain evidence="9 10">DSM 100201</strain>
    </source>
</reference>